<dbReference type="EMBL" id="VDMB01000006">
    <property type="protein sequence ID" value="TYT75092.1"/>
    <property type="molecule type" value="Genomic_DNA"/>
</dbReference>
<accession>A0A5Q4VFP2</accession>
<dbReference type="Proteomes" id="UP000321899">
    <property type="component" value="Unassembled WGS sequence"/>
</dbReference>
<organism evidence="2 3">
    <name type="scientific">Desulfobotulus mexicanus</name>
    <dbReference type="NCBI Taxonomy" id="2586642"/>
    <lineage>
        <taxon>Bacteria</taxon>
        <taxon>Pseudomonadati</taxon>
        <taxon>Thermodesulfobacteriota</taxon>
        <taxon>Desulfobacteria</taxon>
        <taxon>Desulfobacterales</taxon>
        <taxon>Desulfobacteraceae</taxon>
        <taxon>Desulfobotulus</taxon>
    </lineage>
</organism>
<keyword evidence="1" id="KW-0812">Transmembrane</keyword>
<feature type="transmembrane region" description="Helical" evidence="1">
    <location>
        <begin position="65"/>
        <end position="88"/>
    </location>
</feature>
<gene>
    <name evidence="2" type="ORF">FIM25_06775</name>
</gene>
<evidence type="ECO:0000256" key="1">
    <source>
        <dbReference type="SAM" id="Phobius"/>
    </source>
</evidence>
<dbReference type="AlphaFoldDB" id="A0A5Q4VFP2"/>
<keyword evidence="1" id="KW-1133">Transmembrane helix</keyword>
<comment type="caution">
    <text evidence="2">The sequence shown here is derived from an EMBL/GenBank/DDBJ whole genome shotgun (WGS) entry which is preliminary data.</text>
</comment>
<keyword evidence="1" id="KW-0472">Membrane</keyword>
<evidence type="ECO:0000313" key="2">
    <source>
        <dbReference type="EMBL" id="TYT75092.1"/>
    </source>
</evidence>
<name>A0A5Q4VFP2_9BACT</name>
<sequence>MFKKTFMGGVLIVAGLFLLVFKAIAGFMEMDFTAANLTLEKMIPAENLTWVERLPWEVLQTAADAVILAPLYVLLIVMGVFLMVLGGIMDK</sequence>
<dbReference type="OrthoDB" id="9900417at2"/>
<reference evidence="2 3" key="1">
    <citation type="submission" date="2019-06" db="EMBL/GenBank/DDBJ databases">
        <title>Desulfobotulus mexicanus sp. nov., a novel sulfate-reducing bacterium isolated from the sediment of an alkaline crater lake in Mexico.</title>
        <authorList>
            <person name="Hirschler-Rea A."/>
        </authorList>
    </citation>
    <scope>NUCLEOTIDE SEQUENCE [LARGE SCALE GENOMIC DNA]</scope>
    <source>
        <strain evidence="2 3">PAR22N</strain>
    </source>
</reference>
<proteinExistence type="predicted"/>
<evidence type="ECO:0000313" key="3">
    <source>
        <dbReference type="Proteomes" id="UP000321899"/>
    </source>
</evidence>
<keyword evidence="3" id="KW-1185">Reference proteome</keyword>
<protein>
    <submittedName>
        <fullName evidence="2">Uncharacterized protein</fullName>
    </submittedName>
</protein>